<keyword evidence="6 11" id="KW-0560">Oxidoreductase</keyword>
<evidence type="ECO:0000256" key="10">
    <source>
        <dbReference type="ARBA" id="ARBA00049187"/>
    </source>
</evidence>
<evidence type="ECO:0000259" key="13">
    <source>
        <dbReference type="Pfam" id="PF07992"/>
    </source>
</evidence>
<evidence type="ECO:0000256" key="7">
    <source>
        <dbReference type="ARBA" id="ARBA00023027"/>
    </source>
</evidence>
<dbReference type="Gene3D" id="3.30.390.30">
    <property type="match status" value="1"/>
</dbReference>
<dbReference type="PROSITE" id="PS00076">
    <property type="entry name" value="PYRIDINE_REDOX_1"/>
    <property type="match status" value="1"/>
</dbReference>
<evidence type="ECO:0000259" key="12">
    <source>
        <dbReference type="Pfam" id="PF02852"/>
    </source>
</evidence>
<dbReference type="InterPro" id="IPR006258">
    <property type="entry name" value="Lipoamide_DH"/>
</dbReference>
<dbReference type="PIRSF" id="PIRSF000350">
    <property type="entry name" value="Mercury_reductase_MerA"/>
    <property type="match status" value="1"/>
</dbReference>
<comment type="cofactor">
    <cofactor evidence="11">
        <name>FAD</name>
        <dbReference type="ChEBI" id="CHEBI:57692"/>
    </cofactor>
    <text evidence="11">Binds 1 FAD per subunit.</text>
</comment>
<proteinExistence type="inferred from homology"/>
<dbReference type="SUPFAM" id="SSF55424">
    <property type="entry name" value="FAD/NAD-linked reductases, dimerisation (C-terminal) domain"/>
    <property type="match status" value="1"/>
</dbReference>
<evidence type="ECO:0000256" key="8">
    <source>
        <dbReference type="ARBA" id="ARBA00023157"/>
    </source>
</evidence>
<evidence type="ECO:0000313" key="14">
    <source>
        <dbReference type="EMBL" id="MBP2259107.1"/>
    </source>
</evidence>
<comment type="caution">
    <text evidence="14">The sequence shown here is derived from an EMBL/GenBank/DDBJ whole genome shotgun (WGS) entry which is preliminary data.</text>
</comment>
<dbReference type="PRINTS" id="PR00368">
    <property type="entry name" value="FADPNR"/>
</dbReference>
<evidence type="ECO:0000313" key="15">
    <source>
        <dbReference type="Proteomes" id="UP001519294"/>
    </source>
</evidence>
<comment type="similarity">
    <text evidence="1 11">Belongs to the class-I pyridine nucleotide-disulfide oxidoreductase family.</text>
</comment>
<evidence type="ECO:0000256" key="4">
    <source>
        <dbReference type="ARBA" id="ARBA00022630"/>
    </source>
</evidence>
<dbReference type="EC" id="1.8.1.4" evidence="2 11"/>
<evidence type="ECO:0000256" key="3">
    <source>
        <dbReference type="ARBA" id="ARBA00016961"/>
    </source>
</evidence>
<keyword evidence="15" id="KW-1185">Reference proteome</keyword>
<accession>A0ABS4SC73</accession>
<dbReference type="PANTHER" id="PTHR22912:SF151">
    <property type="entry name" value="DIHYDROLIPOYL DEHYDROGENASE, MITOCHONDRIAL"/>
    <property type="match status" value="1"/>
</dbReference>
<keyword evidence="9 11" id="KW-0676">Redox-active center</keyword>
<comment type="miscellaneous">
    <text evidence="11">The active site is a redox-active disulfide bond.</text>
</comment>
<dbReference type="InterPro" id="IPR023753">
    <property type="entry name" value="FAD/NAD-binding_dom"/>
</dbReference>
<dbReference type="NCBIfam" id="TIGR01350">
    <property type="entry name" value="lipoamide_DH"/>
    <property type="match status" value="1"/>
</dbReference>
<protein>
    <recommendedName>
        <fullName evidence="3 11">Dihydrolipoyl dehydrogenase</fullName>
        <ecNumber evidence="2 11">1.8.1.4</ecNumber>
    </recommendedName>
</protein>
<evidence type="ECO:0000256" key="5">
    <source>
        <dbReference type="ARBA" id="ARBA00022827"/>
    </source>
</evidence>
<keyword evidence="4 11" id="KW-0285">Flavoprotein</keyword>
<dbReference type="EMBL" id="JAGIKX010000053">
    <property type="protein sequence ID" value="MBP2259107.1"/>
    <property type="molecule type" value="Genomic_DNA"/>
</dbReference>
<dbReference type="Gene3D" id="3.50.50.60">
    <property type="entry name" value="FAD/NAD(P)-binding domain"/>
    <property type="match status" value="2"/>
</dbReference>
<gene>
    <name evidence="14" type="ORF">J2Z81_003099</name>
</gene>
<dbReference type="InterPro" id="IPR036188">
    <property type="entry name" value="FAD/NAD-bd_sf"/>
</dbReference>
<dbReference type="InterPro" id="IPR012999">
    <property type="entry name" value="Pyr_OxRdtase_I_AS"/>
</dbReference>
<dbReference type="GO" id="GO:0004148">
    <property type="term" value="F:dihydrolipoyl dehydrogenase (NADH) activity"/>
    <property type="evidence" value="ECO:0007669"/>
    <property type="project" value="UniProtKB-EC"/>
</dbReference>
<dbReference type="InterPro" id="IPR004099">
    <property type="entry name" value="Pyr_nucl-diS_OxRdtase_dimer"/>
</dbReference>
<evidence type="ECO:0000256" key="1">
    <source>
        <dbReference type="ARBA" id="ARBA00007532"/>
    </source>
</evidence>
<dbReference type="InterPro" id="IPR050151">
    <property type="entry name" value="Class-I_Pyr_Nuc-Dis_Oxidored"/>
</dbReference>
<evidence type="ECO:0000256" key="9">
    <source>
        <dbReference type="ARBA" id="ARBA00023284"/>
    </source>
</evidence>
<dbReference type="SUPFAM" id="SSF51905">
    <property type="entry name" value="FAD/NAD(P)-binding domain"/>
    <property type="match status" value="1"/>
</dbReference>
<comment type="catalytic activity">
    <reaction evidence="10 11">
        <text>N(6)-[(R)-dihydrolipoyl]-L-lysyl-[protein] + NAD(+) = N(6)-[(R)-lipoyl]-L-lysyl-[protein] + NADH + H(+)</text>
        <dbReference type="Rhea" id="RHEA:15045"/>
        <dbReference type="Rhea" id="RHEA-COMP:10474"/>
        <dbReference type="Rhea" id="RHEA-COMP:10475"/>
        <dbReference type="ChEBI" id="CHEBI:15378"/>
        <dbReference type="ChEBI" id="CHEBI:57540"/>
        <dbReference type="ChEBI" id="CHEBI:57945"/>
        <dbReference type="ChEBI" id="CHEBI:83099"/>
        <dbReference type="ChEBI" id="CHEBI:83100"/>
        <dbReference type="EC" id="1.8.1.4"/>
    </reaction>
</comment>
<sequence length="476" mass="51710">MVVGEIAESRDLVIIGGGPGGYNAAIRAAQLGLDVTIIEKGKMGGVCLNEGCIPSKVFAHAAKEYASVPNLSILGINIGEPTFDFHELMKYKDRTVAQLRKGVEALCAANKIEIIEGQATFTAENKIGVENGHQFDVYEFNHAIIATGSATIKPDFLPKQSDRVLFSDVIYNLDEMPQDLIVYGSNYISLEVAFSYHNLGANVTMILDETDDFSFDTSINRELKRILKKQKIKVHRGFKVEEVHASEDDVEVRLAKDGKEETLKGTHIYVATQHKADIAELGLERFGLKMTEDGLVETDAQMRTSLDKLFAVGDITEGTPSAVKAIKEGKVAAETIAGLNSEVDLTFLPTIVHSIPKIASVGLTEEEAVEAGCKVKTSQFANSGNSYAMITNEKSGITKIIKDEETDLLLGFHAIGAGAVELISTAVTALEMVGRDEDLNFPLYPHPSFNETILEAVEGLEEKAIHMPPPKKTAKV</sequence>
<dbReference type="PANTHER" id="PTHR22912">
    <property type="entry name" value="DISULFIDE OXIDOREDUCTASE"/>
    <property type="match status" value="1"/>
</dbReference>
<dbReference type="InterPro" id="IPR001100">
    <property type="entry name" value="Pyr_nuc-diS_OxRdtase"/>
</dbReference>
<dbReference type="InterPro" id="IPR016156">
    <property type="entry name" value="FAD/NAD-linked_Rdtase_dimer_sf"/>
</dbReference>
<evidence type="ECO:0000256" key="2">
    <source>
        <dbReference type="ARBA" id="ARBA00012608"/>
    </source>
</evidence>
<evidence type="ECO:0000256" key="6">
    <source>
        <dbReference type="ARBA" id="ARBA00023002"/>
    </source>
</evidence>
<dbReference type="PRINTS" id="PR00411">
    <property type="entry name" value="PNDRDTASEI"/>
</dbReference>
<feature type="domain" description="FAD/NAD(P)-binding" evidence="13">
    <location>
        <begin position="11"/>
        <end position="329"/>
    </location>
</feature>
<dbReference type="Pfam" id="PF02852">
    <property type="entry name" value="Pyr_redox_dim"/>
    <property type="match status" value="1"/>
</dbReference>
<keyword evidence="8" id="KW-1015">Disulfide bond</keyword>
<keyword evidence="7 11" id="KW-0520">NAD</keyword>
<reference evidence="14 15" key="1">
    <citation type="submission" date="2021-03" db="EMBL/GenBank/DDBJ databases">
        <title>Genomic Encyclopedia of Type Strains, Phase IV (KMG-IV): sequencing the most valuable type-strain genomes for metagenomic binning, comparative biology and taxonomic classification.</title>
        <authorList>
            <person name="Goeker M."/>
        </authorList>
    </citation>
    <scope>NUCLEOTIDE SEQUENCE [LARGE SCALE GENOMIC DNA]</scope>
    <source>
        <strain evidence="14 15">DSM 25790</strain>
    </source>
</reference>
<dbReference type="RefSeq" id="WP_226371714.1">
    <property type="nucleotide sequence ID" value="NZ_JAGIKX010000053.1"/>
</dbReference>
<dbReference type="Pfam" id="PF07992">
    <property type="entry name" value="Pyr_redox_2"/>
    <property type="match status" value="1"/>
</dbReference>
<dbReference type="Proteomes" id="UP001519294">
    <property type="component" value="Unassembled WGS sequence"/>
</dbReference>
<keyword evidence="5 11" id="KW-0274">FAD</keyword>
<evidence type="ECO:0000256" key="11">
    <source>
        <dbReference type="RuleBase" id="RU003692"/>
    </source>
</evidence>
<organism evidence="14 15">
    <name type="scientific">Virgibacillus alimentarius</name>
    <dbReference type="NCBI Taxonomy" id="698769"/>
    <lineage>
        <taxon>Bacteria</taxon>
        <taxon>Bacillati</taxon>
        <taxon>Bacillota</taxon>
        <taxon>Bacilli</taxon>
        <taxon>Bacillales</taxon>
        <taxon>Bacillaceae</taxon>
        <taxon>Virgibacillus</taxon>
    </lineage>
</organism>
<name>A0ABS4SC73_9BACI</name>
<feature type="domain" description="Pyridine nucleotide-disulphide oxidoreductase dimerisation" evidence="12">
    <location>
        <begin position="349"/>
        <end position="456"/>
    </location>
</feature>